<organism evidence="8 9">
    <name type="scientific">Ilumatobacter coccineus (strain NBRC 103263 / KCTC 29153 / YM16-304)</name>
    <dbReference type="NCBI Taxonomy" id="1313172"/>
    <lineage>
        <taxon>Bacteria</taxon>
        <taxon>Bacillati</taxon>
        <taxon>Actinomycetota</taxon>
        <taxon>Acidimicrobiia</taxon>
        <taxon>Acidimicrobiales</taxon>
        <taxon>Ilumatobacteraceae</taxon>
        <taxon>Ilumatobacter</taxon>
    </lineage>
</organism>
<keyword evidence="9" id="KW-1185">Reference proteome</keyword>
<proteinExistence type="inferred from homology"/>
<dbReference type="OrthoDB" id="329282at2"/>
<reference evidence="8 9" key="1">
    <citation type="journal article" date="2013" name="Int. J. Syst. Evol. Microbiol.">
        <title>Ilumatobacter nonamiense sp. nov. and Ilumatobacter coccineum sp. nov., isolated from seashore sand.</title>
        <authorList>
            <person name="Matsumoto A."/>
            <person name="Kasai H."/>
            <person name="Matsuo Y."/>
            <person name="Shizuri Y."/>
            <person name="Ichikawa N."/>
            <person name="Fujita N."/>
            <person name="Omura S."/>
            <person name="Takahashi Y."/>
        </authorList>
    </citation>
    <scope>NUCLEOTIDE SEQUENCE [LARGE SCALE GENOMIC DNA]</scope>
    <source>
        <strain evidence="9">NBRC 103263 / KCTC 29153 / YM16-304</strain>
    </source>
</reference>
<evidence type="ECO:0000256" key="5">
    <source>
        <dbReference type="ARBA" id="ARBA00022989"/>
    </source>
</evidence>
<evidence type="ECO:0000256" key="7">
    <source>
        <dbReference type="SAM" id="Phobius"/>
    </source>
</evidence>
<keyword evidence="6 7" id="KW-0472">Membrane</keyword>
<dbReference type="KEGG" id="aym:YM304_36160"/>
<evidence type="ECO:0008006" key="10">
    <source>
        <dbReference type="Google" id="ProtNLM"/>
    </source>
</evidence>
<dbReference type="Pfam" id="PF07681">
    <property type="entry name" value="DoxX"/>
    <property type="match status" value="1"/>
</dbReference>
<comment type="subcellular location">
    <subcellularLocation>
        <location evidence="1">Cell membrane</location>
        <topology evidence="1">Multi-pass membrane protein</topology>
    </subcellularLocation>
</comment>
<gene>
    <name evidence="8" type="ORF">YM304_36160</name>
</gene>
<keyword evidence="3" id="KW-1003">Cell membrane</keyword>
<sequence length="140" mass="15153">MDVIWLLGRILFGALFIGSGIGHFAEADSSAAHAATKNVPQPKNAVLLSGAGFLLGGLSIILGVFGDLGALAIILTLLPTTFLFHRFWKEPDPMVKQVEMSHFMKNLSLMGGALVLFSFFAREYSGDFLAYTMTDGFFAF</sequence>
<dbReference type="InterPro" id="IPR032808">
    <property type="entry name" value="DoxX"/>
</dbReference>
<feature type="transmembrane region" description="Helical" evidence="7">
    <location>
        <begin position="58"/>
        <end position="83"/>
    </location>
</feature>
<dbReference type="GO" id="GO:0005886">
    <property type="term" value="C:plasma membrane"/>
    <property type="evidence" value="ECO:0007669"/>
    <property type="project" value="UniProtKB-SubCell"/>
</dbReference>
<evidence type="ECO:0000313" key="9">
    <source>
        <dbReference type="Proteomes" id="UP000011863"/>
    </source>
</evidence>
<dbReference type="Proteomes" id="UP000011863">
    <property type="component" value="Chromosome"/>
</dbReference>
<evidence type="ECO:0000256" key="1">
    <source>
        <dbReference type="ARBA" id="ARBA00004651"/>
    </source>
</evidence>
<dbReference type="PANTHER" id="PTHR33452">
    <property type="entry name" value="OXIDOREDUCTASE CATD-RELATED"/>
    <property type="match status" value="1"/>
</dbReference>
<dbReference type="PANTHER" id="PTHR33452:SF1">
    <property type="entry name" value="INNER MEMBRANE PROTEIN YPHA-RELATED"/>
    <property type="match status" value="1"/>
</dbReference>
<evidence type="ECO:0000256" key="4">
    <source>
        <dbReference type="ARBA" id="ARBA00022692"/>
    </source>
</evidence>
<evidence type="ECO:0000256" key="2">
    <source>
        <dbReference type="ARBA" id="ARBA00006679"/>
    </source>
</evidence>
<evidence type="ECO:0000256" key="3">
    <source>
        <dbReference type="ARBA" id="ARBA00022475"/>
    </source>
</evidence>
<dbReference type="InterPro" id="IPR051907">
    <property type="entry name" value="DoxX-like_oxidoreductase"/>
</dbReference>
<dbReference type="AlphaFoldDB" id="A0A6C7EC22"/>
<feature type="transmembrane region" description="Helical" evidence="7">
    <location>
        <begin position="103"/>
        <end position="121"/>
    </location>
</feature>
<keyword evidence="5 7" id="KW-1133">Transmembrane helix</keyword>
<dbReference type="RefSeq" id="WP_015443177.1">
    <property type="nucleotide sequence ID" value="NC_020520.1"/>
</dbReference>
<protein>
    <recommendedName>
        <fullName evidence="10">DoxX family protein</fullName>
    </recommendedName>
</protein>
<evidence type="ECO:0000313" key="8">
    <source>
        <dbReference type="EMBL" id="BAN03930.1"/>
    </source>
</evidence>
<evidence type="ECO:0000256" key="6">
    <source>
        <dbReference type="ARBA" id="ARBA00023136"/>
    </source>
</evidence>
<name>A0A6C7EC22_ILUCY</name>
<accession>A0A6C7EC22</accession>
<comment type="similarity">
    <text evidence="2">Belongs to the DoxX family.</text>
</comment>
<dbReference type="EMBL" id="AP012057">
    <property type="protein sequence ID" value="BAN03930.1"/>
    <property type="molecule type" value="Genomic_DNA"/>
</dbReference>
<keyword evidence="4 7" id="KW-0812">Transmembrane</keyword>